<dbReference type="InterPro" id="IPR011009">
    <property type="entry name" value="Kinase-like_dom_sf"/>
</dbReference>
<dbReference type="PROSITE" id="PS50011">
    <property type="entry name" value="PROTEIN_KINASE_DOM"/>
    <property type="match status" value="1"/>
</dbReference>
<dbReference type="PROSITE" id="PS00107">
    <property type="entry name" value="PROTEIN_KINASE_ATP"/>
    <property type="match status" value="1"/>
</dbReference>
<organism evidence="7 8">
    <name type="scientific">Paralimibaculum aggregatum</name>
    <dbReference type="NCBI Taxonomy" id="3036245"/>
    <lineage>
        <taxon>Bacteria</taxon>
        <taxon>Pseudomonadati</taxon>
        <taxon>Pseudomonadota</taxon>
        <taxon>Alphaproteobacteria</taxon>
        <taxon>Rhodobacterales</taxon>
        <taxon>Paracoccaceae</taxon>
        <taxon>Paralimibaculum</taxon>
    </lineage>
</organism>
<evidence type="ECO:0000313" key="7">
    <source>
        <dbReference type="EMBL" id="GMG81591.1"/>
    </source>
</evidence>
<dbReference type="InterPro" id="IPR008271">
    <property type="entry name" value="Ser/Thr_kinase_AS"/>
</dbReference>
<keyword evidence="8" id="KW-1185">Reference proteome</keyword>
<dbReference type="Gene3D" id="1.10.510.10">
    <property type="entry name" value="Transferase(Phosphotransferase) domain 1"/>
    <property type="match status" value="1"/>
</dbReference>
<dbReference type="Gene3D" id="3.30.200.20">
    <property type="entry name" value="Phosphorylase Kinase, domain 1"/>
    <property type="match status" value="1"/>
</dbReference>
<keyword evidence="1" id="KW-0808">Transferase</keyword>
<evidence type="ECO:0000259" key="6">
    <source>
        <dbReference type="PROSITE" id="PS50011"/>
    </source>
</evidence>
<dbReference type="Proteomes" id="UP001239909">
    <property type="component" value="Unassembled WGS sequence"/>
</dbReference>
<evidence type="ECO:0000256" key="4">
    <source>
        <dbReference type="ARBA" id="ARBA00022840"/>
    </source>
</evidence>
<evidence type="ECO:0000256" key="1">
    <source>
        <dbReference type="ARBA" id="ARBA00022679"/>
    </source>
</evidence>
<dbReference type="InterPro" id="IPR058395">
    <property type="entry name" value="DUF8082"/>
</dbReference>
<evidence type="ECO:0000256" key="3">
    <source>
        <dbReference type="ARBA" id="ARBA00022777"/>
    </source>
</evidence>
<keyword evidence="4 5" id="KW-0067">ATP-binding</keyword>
<dbReference type="InterPro" id="IPR017441">
    <property type="entry name" value="Protein_kinase_ATP_BS"/>
</dbReference>
<dbReference type="InterPro" id="IPR000719">
    <property type="entry name" value="Prot_kinase_dom"/>
</dbReference>
<evidence type="ECO:0000256" key="5">
    <source>
        <dbReference type="PROSITE-ProRule" id="PRU10141"/>
    </source>
</evidence>
<keyword evidence="3" id="KW-0418">Kinase</keyword>
<dbReference type="Pfam" id="PF26309">
    <property type="entry name" value="DUF8082"/>
    <property type="match status" value="2"/>
</dbReference>
<dbReference type="PANTHER" id="PTHR43289">
    <property type="entry name" value="MITOGEN-ACTIVATED PROTEIN KINASE KINASE KINASE 20-RELATED"/>
    <property type="match status" value="1"/>
</dbReference>
<dbReference type="PROSITE" id="PS00108">
    <property type="entry name" value="PROTEIN_KINASE_ST"/>
    <property type="match status" value="1"/>
</dbReference>
<feature type="binding site" evidence="5">
    <location>
        <position position="44"/>
    </location>
    <ligand>
        <name>ATP</name>
        <dbReference type="ChEBI" id="CHEBI:30616"/>
    </ligand>
</feature>
<sequence>MTASPQQIPAFIGKYRIDAVLGTGAMGVVYKAHDTAIERDVAIKTIRRELLEDQDAQSWRERFAREVRTAARCIHQNVVTIYDFGEDAGVPYIAMEYCASRPLSDFLISQRPFDVKSALYIASQILAALEAAHAQGIVHRDIKPGNILLLDAGTVKVTDFGIARVESSTMTAHGSVVGTPSYMSPEQFMASNVDQRSDLFSAAIVAYEMLAGKRPFQGNNSAEIMYRVLNEMPPPITAINPSVPAGIERAIWRGLAKAPEERFPSATEFAHALQMGAGNTEAATIIAPAAPQPSQVAPRPVAGFDDKVLETAERRLARFVGPIAKVMVKKAARRANSVSQLYTILADELGDPKAADRFRRSATDTAISDTAMQLSTSLTSSSGQRVAIDPDTLTQTQNSLASHLGPVARVLVQKASTKADSLESFYRILADAIPDQAHRTAFLRKHLGTGS</sequence>
<dbReference type="Pfam" id="PF00069">
    <property type="entry name" value="Pkinase"/>
    <property type="match status" value="1"/>
</dbReference>
<accession>A0ABQ6LMD2</accession>
<dbReference type="RefSeq" id="WP_285670253.1">
    <property type="nucleotide sequence ID" value="NZ_BSYI01000004.1"/>
</dbReference>
<gene>
    <name evidence="7" type="ORF">LNKW23_08040</name>
</gene>
<dbReference type="SMART" id="SM00220">
    <property type="entry name" value="S_TKc"/>
    <property type="match status" value="1"/>
</dbReference>
<evidence type="ECO:0000256" key="2">
    <source>
        <dbReference type="ARBA" id="ARBA00022741"/>
    </source>
</evidence>
<evidence type="ECO:0000313" key="8">
    <source>
        <dbReference type="Proteomes" id="UP001239909"/>
    </source>
</evidence>
<protein>
    <recommendedName>
        <fullName evidence="6">Protein kinase domain-containing protein</fullName>
    </recommendedName>
</protein>
<dbReference type="EMBL" id="BSYI01000004">
    <property type="protein sequence ID" value="GMG81591.1"/>
    <property type="molecule type" value="Genomic_DNA"/>
</dbReference>
<name>A0ABQ6LMD2_9RHOB</name>
<proteinExistence type="predicted"/>
<dbReference type="CDD" id="cd14014">
    <property type="entry name" value="STKc_PknB_like"/>
    <property type="match status" value="1"/>
</dbReference>
<comment type="caution">
    <text evidence="7">The sequence shown here is derived from an EMBL/GenBank/DDBJ whole genome shotgun (WGS) entry which is preliminary data.</text>
</comment>
<feature type="domain" description="Protein kinase" evidence="6">
    <location>
        <begin position="15"/>
        <end position="274"/>
    </location>
</feature>
<dbReference type="SUPFAM" id="SSF56112">
    <property type="entry name" value="Protein kinase-like (PK-like)"/>
    <property type="match status" value="1"/>
</dbReference>
<reference evidence="7 8" key="1">
    <citation type="submission" date="2023-04" db="EMBL/GenBank/DDBJ databases">
        <title>Marinoamorphus aggregata gen. nov., sp. Nov., isolate from tissue of brittle star Ophioplocus japonicus.</title>
        <authorList>
            <person name="Kawano K."/>
            <person name="Sawayama S."/>
            <person name="Nakagawa S."/>
        </authorList>
    </citation>
    <scope>NUCLEOTIDE SEQUENCE [LARGE SCALE GENOMIC DNA]</scope>
    <source>
        <strain evidence="7 8">NKW23</strain>
    </source>
</reference>
<dbReference type="PANTHER" id="PTHR43289:SF6">
    <property type="entry name" value="SERINE_THREONINE-PROTEIN KINASE NEKL-3"/>
    <property type="match status" value="1"/>
</dbReference>
<keyword evidence="2 5" id="KW-0547">Nucleotide-binding</keyword>